<comment type="caution">
    <text evidence="6">The sequence shown here is derived from an EMBL/GenBank/DDBJ whole genome shotgun (WGS) entry which is preliminary data.</text>
</comment>
<organism evidence="6 7">
    <name type="scientific">Aquatica leii</name>
    <dbReference type="NCBI Taxonomy" id="1421715"/>
    <lineage>
        <taxon>Eukaryota</taxon>
        <taxon>Metazoa</taxon>
        <taxon>Ecdysozoa</taxon>
        <taxon>Arthropoda</taxon>
        <taxon>Hexapoda</taxon>
        <taxon>Insecta</taxon>
        <taxon>Pterygota</taxon>
        <taxon>Neoptera</taxon>
        <taxon>Endopterygota</taxon>
        <taxon>Coleoptera</taxon>
        <taxon>Polyphaga</taxon>
        <taxon>Elateriformia</taxon>
        <taxon>Elateroidea</taxon>
        <taxon>Lampyridae</taxon>
        <taxon>Luciolinae</taxon>
        <taxon>Aquatica</taxon>
    </lineage>
</organism>
<dbReference type="GO" id="GO:0005737">
    <property type="term" value="C:cytoplasm"/>
    <property type="evidence" value="ECO:0007669"/>
    <property type="project" value="TreeGrafter"/>
</dbReference>
<accession>A0AAN7PDA0</accession>
<dbReference type="GO" id="GO:0005839">
    <property type="term" value="C:proteasome core complex"/>
    <property type="evidence" value="ECO:0007669"/>
    <property type="project" value="InterPro"/>
</dbReference>
<protein>
    <recommendedName>
        <fullName evidence="8">Proteasome subunit beta</fullName>
    </recommendedName>
</protein>
<dbReference type="GO" id="GO:0051603">
    <property type="term" value="P:proteolysis involved in protein catabolic process"/>
    <property type="evidence" value="ECO:0007669"/>
    <property type="project" value="InterPro"/>
</dbReference>
<dbReference type="PANTHER" id="PTHR32194:SF2">
    <property type="entry name" value="PROTEASOME SUBUNIT BETA TYPE-1"/>
    <property type="match status" value="1"/>
</dbReference>
<dbReference type="PANTHER" id="PTHR32194">
    <property type="entry name" value="METALLOPROTEASE TLDD"/>
    <property type="match status" value="1"/>
</dbReference>
<evidence type="ECO:0000313" key="6">
    <source>
        <dbReference type="EMBL" id="KAK4886060.1"/>
    </source>
</evidence>
<evidence type="ECO:0000313" key="7">
    <source>
        <dbReference type="Proteomes" id="UP001353858"/>
    </source>
</evidence>
<reference evidence="7" key="1">
    <citation type="submission" date="2023-01" db="EMBL/GenBank/DDBJ databases">
        <title>Key to firefly adult light organ development and bioluminescence: homeobox transcription factors regulate luciferase expression and transportation to peroxisome.</title>
        <authorList>
            <person name="Fu X."/>
        </authorList>
    </citation>
    <scope>NUCLEOTIDE SEQUENCE [LARGE SCALE GENOMIC DNA]</scope>
</reference>
<evidence type="ECO:0000256" key="3">
    <source>
        <dbReference type="ARBA" id="ARBA00022942"/>
    </source>
</evidence>
<dbReference type="InterPro" id="IPR023333">
    <property type="entry name" value="Proteasome_suB-type"/>
</dbReference>
<keyword evidence="4" id="KW-0539">Nucleus</keyword>
<dbReference type="CDD" id="cd03757">
    <property type="entry name" value="proteasome_beta_type_1"/>
    <property type="match status" value="1"/>
</dbReference>
<dbReference type="SUPFAM" id="SSF56235">
    <property type="entry name" value="N-terminal nucleophile aminohydrolases (Ntn hydrolases)"/>
    <property type="match status" value="1"/>
</dbReference>
<dbReference type="AlphaFoldDB" id="A0AAN7PDA0"/>
<dbReference type="EMBL" id="JARPUR010000001">
    <property type="protein sequence ID" value="KAK4886060.1"/>
    <property type="molecule type" value="Genomic_DNA"/>
</dbReference>
<name>A0AAN7PDA0_9COLE</name>
<dbReference type="PROSITE" id="PS51476">
    <property type="entry name" value="PROTEASOME_BETA_2"/>
    <property type="match status" value="1"/>
</dbReference>
<sequence length="284" mass="31801">MFNTCNAAMDYKWVQQPPIQMFNPYVNNGGTVVAIAGSDYAIIGSDSRLSEGRSVATRYANKLFELSDLTVFGCSGCWCDVLTFTRIITARMRMYKHQNNKVMSTEAVAQMISTALYYKRFFPYYISSILAGLDASGKGCLFNYDAIGHCERVSYEACGTGCLLASPMLDNKVGLKNMENVIFKPIDIDDALNVIKDAFIVVAERDIFTGDSVDINVITEDGIERSKFDQIENNAHFEDLKCYFDPSWIKKKKFAMPHIKAFPEALSMALDEQQTLLNSSGNFN</sequence>
<evidence type="ECO:0000256" key="5">
    <source>
        <dbReference type="ARBA" id="ARBA00026071"/>
    </source>
</evidence>
<proteinExistence type="predicted"/>
<evidence type="ECO:0000256" key="4">
    <source>
        <dbReference type="ARBA" id="ARBA00023242"/>
    </source>
</evidence>
<dbReference type="Pfam" id="PF00227">
    <property type="entry name" value="Proteasome"/>
    <property type="match status" value="1"/>
</dbReference>
<dbReference type="Gene3D" id="3.60.20.10">
    <property type="entry name" value="Glutamine Phosphoribosylpyrophosphate, subunit 1, domain 1"/>
    <property type="match status" value="1"/>
</dbReference>
<dbReference type="InterPro" id="IPR001353">
    <property type="entry name" value="Proteasome_sua/b"/>
</dbReference>
<comment type="subunit">
    <text evidence="5">The 26S proteasome consists of a 20S proteasome core and two 19S regulatory subunits. The 20S proteasome core is composed of 28 subunits that are arranged in four stacked rings, resulting in a barrel-shaped structure. The two end rings are each formed by seven alpha subunits, and the two central rings are each formed by seven beta subunits. The catalytic chamber with the active sites is on the inside of the barrel.</text>
</comment>
<evidence type="ECO:0000256" key="2">
    <source>
        <dbReference type="ARBA" id="ARBA00022490"/>
    </source>
</evidence>
<keyword evidence="2" id="KW-0963">Cytoplasm</keyword>
<keyword evidence="7" id="KW-1185">Reference proteome</keyword>
<keyword evidence="3" id="KW-0647">Proteasome</keyword>
<dbReference type="Proteomes" id="UP001353858">
    <property type="component" value="Unassembled WGS sequence"/>
</dbReference>
<evidence type="ECO:0000256" key="1">
    <source>
        <dbReference type="ARBA" id="ARBA00004123"/>
    </source>
</evidence>
<gene>
    <name evidence="6" type="ORF">RN001_002331</name>
</gene>
<dbReference type="InterPro" id="IPR029055">
    <property type="entry name" value="Ntn_hydrolases_N"/>
</dbReference>
<comment type="subcellular location">
    <subcellularLocation>
        <location evidence="1">Nucleus</location>
    </subcellularLocation>
</comment>
<evidence type="ECO:0008006" key="8">
    <source>
        <dbReference type="Google" id="ProtNLM"/>
    </source>
</evidence>
<dbReference type="FunFam" id="3.60.20.10:FF:000027">
    <property type="entry name" value="Proteasome subunit beta type-6"/>
    <property type="match status" value="1"/>
</dbReference>
<dbReference type="GO" id="GO:0005634">
    <property type="term" value="C:nucleus"/>
    <property type="evidence" value="ECO:0007669"/>
    <property type="project" value="UniProtKB-SubCell"/>
</dbReference>